<dbReference type="VEuPathDB" id="HostDB:ENSCPOG00000022842"/>
<accession>H0W0Y8</accession>
<feature type="compositionally biased region" description="Basic and acidic residues" evidence="1">
    <location>
        <begin position="60"/>
        <end position="75"/>
    </location>
</feature>
<feature type="region of interest" description="Disordered" evidence="1">
    <location>
        <begin position="1"/>
        <end position="138"/>
    </location>
</feature>
<dbReference type="PANTHER" id="PTHR39223">
    <property type="entry name" value="RIKEN CDNA 1700029H14 GENE"/>
    <property type="match status" value="1"/>
</dbReference>
<evidence type="ECO:0000256" key="1">
    <source>
        <dbReference type="SAM" id="MobiDB-lite"/>
    </source>
</evidence>
<evidence type="ECO:0000313" key="3">
    <source>
        <dbReference type="Proteomes" id="UP000005447"/>
    </source>
</evidence>
<reference evidence="2" key="2">
    <citation type="submission" date="2025-08" db="UniProtKB">
        <authorList>
            <consortium name="Ensembl"/>
        </authorList>
    </citation>
    <scope>IDENTIFICATION</scope>
    <source>
        <strain evidence="2">2N</strain>
    </source>
</reference>
<dbReference type="GeneTree" id="ENSGT00390000016480"/>
<reference evidence="2" key="3">
    <citation type="submission" date="2025-09" db="UniProtKB">
        <authorList>
            <consortium name="Ensembl"/>
        </authorList>
    </citation>
    <scope>IDENTIFICATION</scope>
    <source>
        <strain evidence="2">2N</strain>
    </source>
</reference>
<gene>
    <name evidence="2" type="primary">C13orf46</name>
</gene>
<proteinExistence type="predicted"/>
<dbReference type="Bgee" id="ENSCPOG00000022842">
    <property type="expression patterns" value="Expressed in testis and 2 other cell types or tissues"/>
</dbReference>
<dbReference type="EMBL" id="AAKN02008480">
    <property type="status" value="NOT_ANNOTATED_CDS"/>
    <property type="molecule type" value="Genomic_DNA"/>
</dbReference>
<dbReference type="HOGENOM" id="CLU_107852_0_0_1"/>
<dbReference type="Proteomes" id="UP000005447">
    <property type="component" value="Unassembled WGS sequence"/>
</dbReference>
<feature type="compositionally biased region" description="Basic and acidic residues" evidence="1">
    <location>
        <begin position="102"/>
        <end position="136"/>
    </location>
</feature>
<sequence>MEKDPATHRRHRPGPGALPSGTAPGLIKSASEGPELQRSRSVGGLLQKGDPPSRPRRPRRELESEDQGHDPRSDTDVANGQADQEEDRKEKNQDAQGTLDPNSEKLEPETERRDAEASTKEEKEGASSCSREVKEEQELEPVKLVSLLEKEKTSAFVEIDLGDHTEEVIACAMREDMQAYMDAGDLSEDEIKTSWVCCIPYTTRRKAKRSMAALEKS</sequence>
<keyword evidence="3" id="KW-1185">Reference proteome</keyword>
<evidence type="ECO:0000313" key="2">
    <source>
        <dbReference type="Ensembl" id="ENSCPOP00000016626.2"/>
    </source>
</evidence>
<organism evidence="2 3">
    <name type="scientific">Cavia porcellus</name>
    <name type="common">Guinea pig</name>
    <dbReference type="NCBI Taxonomy" id="10141"/>
    <lineage>
        <taxon>Eukaryota</taxon>
        <taxon>Metazoa</taxon>
        <taxon>Chordata</taxon>
        <taxon>Craniata</taxon>
        <taxon>Vertebrata</taxon>
        <taxon>Euteleostomi</taxon>
        <taxon>Mammalia</taxon>
        <taxon>Eutheria</taxon>
        <taxon>Euarchontoglires</taxon>
        <taxon>Glires</taxon>
        <taxon>Rodentia</taxon>
        <taxon>Hystricomorpha</taxon>
        <taxon>Caviidae</taxon>
        <taxon>Cavia</taxon>
    </lineage>
</organism>
<dbReference type="Ensembl" id="ENSCPOT00000023264.2">
    <property type="protein sequence ID" value="ENSCPOP00000016626.2"/>
    <property type="gene ID" value="ENSCPOG00000022842.2"/>
</dbReference>
<dbReference type="OMA" id="DEMQTSW"/>
<dbReference type="AlphaFoldDB" id="H0W0Y8"/>
<name>H0W0Y8_CAVPO</name>
<dbReference type="PANTHER" id="PTHR39223:SF1">
    <property type="entry name" value="RIKEN CDNA 1700029H14 GENE"/>
    <property type="match status" value="1"/>
</dbReference>
<dbReference type="InterPro" id="IPR040020">
    <property type="entry name" value="C13orf46-like"/>
</dbReference>
<protein>
    <submittedName>
        <fullName evidence="2">Chromosome 13 open reading frame 46</fullName>
    </submittedName>
</protein>
<reference evidence="3" key="1">
    <citation type="journal article" date="2011" name="Nature">
        <title>A high-resolution map of human evolutionary constraint using 29 mammals.</title>
        <authorList>
            <person name="Lindblad-Toh K."/>
            <person name="Garber M."/>
            <person name="Zuk O."/>
            <person name="Lin M.F."/>
            <person name="Parker B.J."/>
            <person name="Washietl S."/>
            <person name="Kheradpour P."/>
            <person name="Ernst J."/>
            <person name="Jordan G."/>
            <person name="Mauceli E."/>
            <person name="Ward L.D."/>
            <person name="Lowe C.B."/>
            <person name="Holloway A.K."/>
            <person name="Clamp M."/>
            <person name="Gnerre S."/>
            <person name="Alfoldi J."/>
            <person name="Beal K."/>
            <person name="Chang J."/>
            <person name="Clawson H."/>
            <person name="Cuff J."/>
            <person name="Di Palma F."/>
            <person name="Fitzgerald S."/>
            <person name="Flicek P."/>
            <person name="Guttman M."/>
            <person name="Hubisz M.J."/>
            <person name="Jaffe D.B."/>
            <person name="Jungreis I."/>
            <person name="Kent W.J."/>
            <person name="Kostka D."/>
            <person name="Lara M."/>
            <person name="Martins A.L."/>
            <person name="Massingham T."/>
            <person name="Moltke I."/>
            <person name="Raney B.J."/>
            <person name="Rasmussen M.D."/>
            <person name="Robinson J."/>
            <person name="Stark A."/>
            <person name="Vilella A.J."/>
            <person name="Wen J."/>
            <person name="Xie X."/>
            <person name="Zody M.C."/>
            <person name="Baldwin J."/>
            <person name="Bloom T."/>
            <person name="Chin C.W."/>
            <person name="Heiman D."/>
            <person name="Nicol R."/>
            <person name="Nusbaum C."/>
            <person name="Young S."/>
            <person name="Wilkinson J."/>
            <person name="Worley K.C."/>
            <person name="Kovar C.L."/>
            <person name="Muzny D.M."/>
            <person name="Gibbs R.A."/>
            <person name="Cree A."/>
            <person name="Dihn H.H."/>
            <person name="Fowler G."/>
            <person name="Jhangiani S."/>
            <person name="Joshi V."/>
            <person name="Lee S."/>
            <person name="Lewis L.R."/>
            <person name="Nazareth L.V."/>
            <person name="Okwuonu G."/>
            <person name="Santibanez J."/>
            <person name="Warren W.C."/>
            <person name="Mardis E.R."/>
            <person name="Weinstock G.M."/>
            <person name="Wilson R.K."/>
            <person name="Delehaunty K."/>
            <person name="Dooling D."/>
            <person name="Fronik C."/>
            <person name="Fulton L."/>
            <person name="Fulton B."/>
            <person name="Graves T."/>
            <person name="Minx P."/>
            <person name="Sodergren E."/>
            <person name="Birney E."/>
            <person name="Margulies E.H."/>
            <person name="Herrero J."/>
            <person name="Green E.D."/>
            <person name="Haussler D."/>
            <person name="Siepel A."/>
            <person name="Goldman N."/>
            <person name="Pollard K.S."/>
            <person name="Pedersen J.S."/>
            <person name="Lander E.S."/>
            <person name="Kellis M."/>
        </authorList>
    </citation>
    <scope>NUCLEOTIDE SEQUENCE [LARGE SCALE GENOMIC DNA]</scope>
    <source>
        <strain evidence="3">2N</strain>
    </source>
</reference>
<dbReference type="InParanoid" id="H0W0Y8"/>